<reference evidence="6" key="1">
    <citation type="journal article" date="2019" name="Nat. Commun.">
        <title>Expansion of phycobilisome linker gene families in mesophilic red algae.</title>
        <authorList>
            <person name="Lee J."/>
            <person name="Kim D."/>
            <person name="Bhattacharya D."/>
            <person name="Yoon H.S."/>
        </authorList>
    </citation>
    <scope>NUCLEOTIDE SEQUENCE [LARGE SCALE GENOMIC DNA]</scope>
    <source>
        <strain evidence="6">CCMP 1328</strain>
    </source>
</reference>
<dbReference type="GO" id="GO:0016020">
    <property type="term" value="C:membrane"/>
    <property type="evidence" value="ECO:0007669"/>
    <property type="project" value="UniProtKB-SubCell"/>
</dbReference>
<sequence>MGGASRVRWFGRKHAEDGLERWKDARYGPRADEEYCDANDIADADADTDASLSESSSSPESHLRKLSVKPKAAAFVVFLMALSSFRVAPLLVFRQSRAQHQTLSLALLLDRANSSDHRAASVPEAILGQPENATMNAPLRPAQPVLQANCRGNVCDHERRQKVQAVHDKRLVRPIAPGLAKSRNQEERVVGAAGANKSFVLNGAKAGSDLHLTSVPAPSSAPLPAPSSAPLPSSFTAGLPRNNRTGENEEEILGQVNARADEVIANERADGTDLNTFDTHVGASAKLQTKKRNGWRNTGSSEPDCVELDGKEYFHPFHASCMMDYSSINELNARGPILRWSVGGSSRFVYISQAYLARQSNRSALWMSVHLLVRHIGPVRTHEKSGRVDELPLKVRILSAPRPEGAQNETSTDPEQERDLVAEVTCSIRSQAPVHHMQASSPVPWETLFWYECSSMKLGPFFEKRVALRAELDIDYQEELRAMHADFATGLPSAPFFLCEWESTSFLPPPQPQKFILSTLVDPQDFHASAANRSAAEDKLARMRAWLLYHIGLGFHGIIVYLDNGTCRGAIQSMIDGLFMAGQIMCRSAPRLRGMTYQNNTELFRASRWRHEQILYSMQIIRFRHVVKYMVFLRPSELLAISAKRDLNDLSLSALDHLEKHWLPEPSAEDSGNECGFIVDQMVLDVDAQGEMETFEEVFGEVAAEARVPLIFRADRVDMCARIPSHRADNRTLRCSTRRLPKANGALVLRFGRDISEREPRLRKLSSSEPTLGMDALELELHKTPLFMPLAVGESSQSKPSGKQKLMVHIFPDEQPLGFSPREDVEFDLRALSAAAKAGALQRKAMKMKGPKDAFGYRAWLPDMAVHENARVRVESSAWSWNTSSSCSNPGSIAQKYALMRWGAQDYIVDVDGVSALPAQEPRNVFLLDAYLVWVGDASGDEYGTESWGEYSAHFLVKYRGEFQKFSESWLNQGLPFRIGWSSVPLDDSQGRDEERSVACRLDPPPSDYNGEYDIMSETWYGYHCDTVLIDKKQPARLYNVTLYLDESEHERLFFLEPSLQINSVRELTLCEWDPDVRMTSLEGTSEDNRYALVTMIAPTWALKTHDGVWQPSSLERLPEWLAYHFSIGFQHATVYVDGSRNDMLRVLAELNRFVRTGRVQVLPSFRNRIIWERPQKWMNLPPPAPLKLLRKRDHQRTVFATHVDRFARFHEVLFFADVDELLILRPTSSPSAQVQADDAERTTHFKSELDEFLHLQWLENEQSRIRKACQLRFAWRNYEITLSMDDANAVEITGNVSSESESSKEALVFGKFKHRRERALWPWRSDSGYRGSSKALTLARSTTFYANQHGAYKYTAPCKDAYWHPSSGHIAHFRYAKSAIQDNPLVRYDQEPILEAIRAGLERFPEKR</sequence>
<evidence type="ECO:0000256" key="2">
    <source>
        <dbReference type="ARBA" id="ARBA00022692"/>
    </source>
</evidence>
<dbReference type="GO" id="GO:0005737">
    <property type="term" value="C:cytoplasm"/>
    <property type="evidence" value="ECO:0007669"/>
    <property type="project" value="TreeGrafter"/>
</dbReference>
<evidence type="ECO:0000313" key="6">
    <source>
        <dbReference type="Proteomes" id="UP000324585"/>
    </source>
</evidence>
<dbReference type="EMBL" id="VRMN01000001">
    <property type="protein sequence ID" value="KAA8498570.1"/>
    <property type="molecule type" value="Genomic_DNA"/>
</dbReference>
<organism evidence="5 6">
    <name type="scientific">Porphyridium purpureum</name>
    <name type="common">Red alga</name>
    <name type="synonym">Porphyridium cruentum</name>
    <dbReference type="NCBI Taxonomy" id="35688"/>
    <lineage>
        <taxon>Eukaryota</taxon>
        <taxon>Rhodophyta</taxon>
        <taxon>Bangiophyceae</taxon>
        <taxon>Porphyridiales</taxon>
        <taxon>Porphyridiaceae</taxon>
        <taxon>Porphyridium</taxon>
    </lineage>
</organism>
<keyword evidence="3" id="KW-1133">Transmembrane helix</keyword>
<evidence type="ECO:0000313" key="5">
    <source>
        <dbReference type="EMBL" id="KAA8498570.1"/>
    </source>
</evidence>
<keyword evidence="3" id="KW-0472">Membrane</keyword>
<gene>
    <name evidence="5" type="ORF">FVE85_6155</name>
</gene>
<dbReference type="Proteomes" id="UP000324585">
    <property type="component" value="Unassembled WGS sequence"/>
</dbReference>
<comment type="caution">
    <text evidence="5">The sequence shown here is derived from an EMBL/GenBank/DDBJ whole genome shotgun (WGS) entry which is preliminary data.</text>
</comment>
<keyword evidence="6" id="KW-1185">Reference proteome</keyword>
<feature type="region of interest" description="Disordered" evidence="4">
    <location>
        <begin position="399"/>
        <end position="418"/>
    </location>
</feature>
<comment type="subcellular location">
    <subcellularLocation>
        <location evidence="1">Membrane</location>
        <topology evidence="1">Single-pass membrane protein</topology>
    </subcellularLocation>
</comment>
<evidence type="ECO:0000256" key="1">
    <source>
        <dbReference type="ARBA" id="ARBA00004167"/>
    </source>
</evidence>
<accession>A0A5J4Z5Q0</accession>
<name>A0A5J4Z5Q0_PORPP</name>
<protein>
    <recommendedName>
        <fullName evidence="7">Glycosyltransferase family 92 protein</fullName>
    </recommendedName>
</protein>
<keyword evidence="2" id="KW-0812">Transmembrane</keyword>
<dbReference type="GO" id="GO:0016757">
    <property type="term" value="F:glycosyltransferase activity"/>
    <property type="evidence" value="ECO:0007669"/>
    <property type="project" value="TreeGrafter"/>
</dbReference>
<evidence type="ECO:0008006" key="7">
    <source>
        <dbReference type="Google" id="ProtNLM"/>
    </source>
</evidence>
<evidence type="ECO:0000256" key="3">
    <source>
        <dbReference type="ARBA" id="ARBA00022989"/>
    </source>
</evidence>
<evidence type="ECO:0000256" key="4">
    <source>
        <dbReference type="SAM" id="MobiDB-lite"/>
    </source>
</evidence>
<proteinExistence type="predicted"/>
<dbReference type="PANTHER" id="PTHR21461:SF69">
    <property type="entry name" value="GLYCOSYLTRANSFERASE FAMILY 92 PROTEIN"/>
    <property type="match status" value="1"/>
</dbReference>
<dbReference type="PANTHER" id="PTHR21461">
    <property type="entry name" value="GLYCOSYLTRANSFERASE FAMILY 92 PROTEIN"/>
    <property type="match status" value="1"/>
</dbReference>